<reference evidence="1" key="2">
    <citation type="submission" date="2021-04" db="EMBL/GenBank/DDBJ databases">
        <authorList>
            <person name="Podell S."/>
        </authorList>
    </citation>
    <scope>NUCLEOTIDE SEQUENCE</scope>
    <source>
        <strain evidence="1">Hildebrandi</strain>
    </source>
</reference>
<dbReference type="EMBL" id="JAGRRH010000005">
    <property type="protein sequence ID" value="KAG7370123.1"/>
    <property type="molecule type" value="Genomic_DNA"/>
</dbReference>
<proteinExistence type="predicted"/>
<dbReference type="CDD" id="cd05233">
    <property type="entry name" value="SDR_c"/>
    <property type="match status" value="1"/>
</dbReference>
<protein>
    <submittedName>
        <fullName evidence="1">Estradiol 17-beta-dehydrogenase</fullName>
    </submittedName>
</protein>
<gene>
    <name evidence="1" type="ORF">IV203_027869</name>
</gene>
<dbReference type="AlphaFoldDB" id="A0A9K3Q3V2"/>
<dbReference type="Pfam" id="PF00106">
    <property type="entry name" value="adh_short"/>
    <property type="match status" value="1"/>
</dbReference>
<dbReference type="InterPro" id="IPR002347">
    <property type="entry name" value="SDR_fam"/>
</dbReference>
<comment type="caution">
    <text evidence="1">The sequence shown here is derived from an EMBL/GenBank/DDBJ whole genome shotgun (WGS) entry which is preliminary data.</text>
</comment>
<name>A0A9K3Q3V2_9STRA</name>
<accession>A0A9K3Q3V2</accession>
<dbReference type="OrthoDB" id="1393670at2759"/>
<keyword evidence="2" id="KW-1185">Reference proteome</keyword>
<reference evidence="1" key="1">
    <citation type="journal article" date="2021" name="Sci. Rep.">
        <title>Diploid genomic architecture of Nitzschia inconspicua, an elite biomass production diatom.</title>
        <authorList>
            <person name="Oliver A."/>
            <person name="Podell S."/>
            <person name="Pinowska A."/>
            <person name="Traller J.C."/>
            <person name="Smith S.R."/>
            <person name="McClure R."/>
            <person name="Beliaev A."/>
            <person name="Bohutskyi P."/>
            <person name="Hill E.A."/>
            <person name="Rabines A."/>
            <person name="Zheng H."/>
            <person name="Allen L.Z."/>
            <person name="Kuo A."/>
            <person name="Grigoriev I.V."/>
            <person name="Allen A.E."/>
            <person name="Hazlebeck D."/>
            <person name="Allen E.E."/>
        </authorList>
    </citation>
    <scope>NUCLEOTIDE SEQUENCE</scope>
    <source>
        <strain evidence="1">Hildebrandi</strain>
    </source>
</reference>
<dbReference type="PANTHER" id="PTHR43975">
    <property type="entry name" value="ZGC:101858"/>
    <property type="match status" value="1"/>
</dbReference>
<dbReference type="PROSITE" id="PS00061">
    <property type="entry name" value="ADH_SHORT"/>
    <property type="match status" value="1"/>
</dbReference>
<sequence>MEDEMPPEIIKLKDPPLTAPPVVEFIEWEGGIELAPIVPDFDDEAEDLDDDVDDDIEVVVYLSPPFRMSLSDLKVLVTGASSGIGRETCKILSQNYNAMVIGSARNRNALDAMLKEGSIQNFIVADVTQPGECERIVEEAVVLMGGSITTVVNAAGGLEGGAVGDAGCNLKNYEYNMNVNCKAPFAIMMAAIPFLKQNSKKNASIVTVSSVNGKQSFAGCATYCMAKAAVDQMTRSMCLGRLGEVWNSSEQRQSRSYHDKSSSHSWHGRRIIYCIFRTKYSNDTPAI</sequence>
<evidence type="ECO:0000313" key="1">
    <source>
        <dbReference type="EMBL" id="KAG7370123.1"/>
    </source>
</evidence>
<organism evidence="1 2">
    <name type="scientific">Nitzschia inconspicua</name>
    <dbReference type="NCBI Taxonomy" id="303405"/>
    <lineage>
        <taxon>Eukaryota</taxon>
        <taxon>Sar</taxon>
        <taxon>Stramenopiles</taxon>
        <taxon>Ochrophyta</taxon>
        <taxon>Bacillariophyta</taxon>
        <taxon>Bacillariophyceae</taxon>
        <taxon>Bacillariophycidae</taxon>
        <taxon>Bacillariales</taxon>
        <taxon>Bacillariaceae</taxon>
        <taxon>Nitzschia</taxon>
    </lineage>
</organism>
<dbReference type="InterPro" id="IPR020904">
    <property type="entry name" value="Sc_DH/Rdtase_CS"/>
</dbReference>
<dbReference type="Proteomes" id="UP000693970">
    <property type="component" value="Unassembled WGS sequence"/>
</dbReference>
<evidence type="ECO:0000313" key="2">
    <source>
        <dbReference type="Proteomes" id="UP000693970"/>
    </source>
</evidence>
<dbReference type="PANTHER" id="PTHR43975:SF2">
    <property type="entry name" value="EG:BACR7A4.14 PROTEIN-RELATED"/>
    <property type="match status" value="1"/>
</dbReference>